<name>A0A0F9EKN5_9ZZZZ</name>
<comment type="caution">
    <text evidence="2">The sequence shown here is derived from an EMBL/GenBank/DDBJ whole genome shotgun (WGS) entry which is preliminary data.</text>
</comment>
<organism evidence="2">
    <name type="scientific">marine sediment metagenome</name>
    <dbReference type="NCBI Taxonomy" id="412755"/>
    <lineage>
        <taxon>unclassified sequences</taxon>
        <taxon>metagenomes</taxon>
        <taxon>ecological metagenomes</taxon>
    </lineage>
</organism>
<feature type="region of interest" description="Disordered" evidence="1">
    <location>
        <begin position="208"/>
        <end position="248"/>
    </location>
</feature>
<gene>
    <name evidence="2" type="ORF">LCGC14_2063270</name>
</gene>
<evidence type="ECO:0008006" key="3">
    <source>
        <dbReference type="Google" id="ProtNLM"/>
    </source>
</evidence>
<proteinExistence type="predicted"/>
<sequence>MADENTLEKEGQPEAIADEQGDFYSYGDRNYGTREDLDKAMEESVMFQDRFTQKTQVLGKERSDLGFQREAFQKEQDDFQRKYRNADQYEQFQRWSKDHPEIIEEIQTRVGNSASPEGLKAQIRQEMEESYGADLKEIKDWRMQREAEERREAAYSAMEKKYPDFKRESIEKQLVEIAGGDLESVAETLYFSGRGRTSPIEIAEEIQEGLNDKRNGSIPSGASRGTVKKGNPAKTIEESRQNALRALR</sequence>
<accession>A0A0F9EKN5</accession>
<dbReference type="AlphaFoldDB" id="A0A0F9EKN5"/>
<dbReference type="EMBL" id="LAZR01024597">
    <property type="protein sequence ID" value="KKL74599.1"/>
    <property type="molecule type" value="Genomic_DNA"/>
</dbReference>
<reference evidence="2" key="1">
    <citation type="journal article" date="2015" name="Nature">
        <title>Complex archaea that bridge the gap between prokaryotes and eukaryotes.</title>
        <authorList>
            <person name="Spang A."/>
            <person name="Saw J.H."/>
            <person name="Jorgensen S.L."/>
            <person name="Zaremba-Niedzwiedzka K."/>
            <person name="Martijn J."/>
            <person name="Lind A.E."/>
            <person name="van Eijk R."/>
            <person name="Schleper C."/>
            <person name="Guy L."/>
            <person name="Ettema T.J."/>
        </authorList>
    </citation>
    <scope>NUCLEOTIDE SEQUENCE</scope>
</reference>
<feature type="region of interest" description="Disordered" evidence="1">
    <location>
        <begin position="1"/>
        <end position="31"/>
    </location>
</feature>
<feature type="compositionally biased region" description="Basic and acidic residues" evidence="1">
    <location>
        <begin position="1"/>
        <end position="12"/>
    </location>
</feature>
<evidence type="ECO:0000313" key="2">
    <source>
        <dbReference type="EMBL" id="KKL74599.1"/>
    </source>
</evidence>
<protein>
    <recommendedName>
        <fullName evidence="3">Scaffolding protein</fullName>
    </recommendedName>
</protein>
<evidence type="ECO:0000256" key="1">
    <source>
        <dbReference type="SAM" id="MobiDB-lite"/>
    </source>
</evidence>